<dbReference type="Pfam" id="PF26109">
    <property type="entry name" value="WHD_BrxR"/>
    <property type="match status" value="1"/>
</dbReference>
<evidence type="ECO:0000259" key="2">
    <source>
        <dbReference type="Pfam" id="PF26107"/>
    </source>
</evidence>
<name>A0A0H1R942_9HYPH</name>
<dbReference type="InterPro" id="IPR059019">
    <property type="entry name" value="WHD_CapW"/>
</dbReference>
<comment type="caution">
    <text evidence="4">The sequence shown here is derived from an EMBL/GenBank/DDBJ whole genome shotgun (WGS) entry which is preliminary data.</text>
</comment>
<dbReference type="PROSITE" id="PS52050">
    <property type="entry name" value="WYL"/>
    <property type="match status" value="1"/>
</dbReference>
<dbReference type="InterPro" id="IPR026881">
    <property type="entry name" value="WYL_dom"/>
</dbReference>
<protein>
    <recommendedName>
        <fullName evidence="6">WYL domain-containing protein</fullName>
    </recommendedName>
</protein>
<organism evidence="4 5">
    <name type="scientific">Microvirga vignae</name>
    <dbReference type="NCBI Taxonomy" id="1225564"/>
    <lineage>
        <taxon>Bacteria</taxon>
        <taxon>Pseudomonadati</taxon>
        <taxon>Pseudomonadota</taxon>
        <taxon>Alphaproteobacteria</taxon>
        <taxon>Hyphomicrobiales</taxon>
        <taxon>Methylobacteriaceae</taxon>
        <taxon>Microvirga</taxon>
    </lineage>
</organism>
<dbReference type="Proteomes" id="UP000035489">
    <property type="component" value="Unassembled WGS sequence"/>
</dbReference>
<dbReference type="Pfam" id="PF13280">
    <property type="entry name" value="WYL"/>
    <property type="match status" value="1"/>
</dbReference>
<dbReference type="STRING" id="1225564.AA309_18660"/>
<proteinExistence type="predicted"/>
<evidence type="ECO:0000313" key="5">
    <source>
        <dbReference type="Proteomes" id="UP000035489"/>
    </source>
</evidence>
<feature type="domain" description="DNA-binding transcriptional repressor CapW C-terminal dimerisation" evidence="2">
    <location>
        <begin position="177"/>
        <end position="231"/>
    </location>
</feature>
<gene>
    <name evidence="4" type="ORF">AA309_18660</name>
</gene>
<evidence type="ECO:0008006" key="6">
    <source>
        <dbReference type="Google" id="ProtNLM"/>
    </source>
</evidence>
<feature type="domain" description="WYL" evidence="1">
    <location>
        <begin position="102"/>
        <end position="157"/>
    </location>
</feature>
<evidence type="ECO:0000313" key="4">
    <source>
        <dbReference type="EMBL" id="KLK91713.1"/>
    </source>
</evidence>
<dbReference type="PATRIC" id="fig|1225564.3.peg.4886"/>
<dbReference type="EMBL" id="LCYG01000047">
    <property type="protein sequence ID" value="KLK91713.1"/>
    <property type="molecule type" value="Genomic_DNA"/>
</dbReference>
<accession>A0A0H1R942</accession>
<keyword evidence="5" id="KW-1185">Reference proteome</keyword>
<sequence length="258" mass="29006">MLAWTGAVRSADLREEFAISPQQASIDLRGFAQETPGVTYDEGRKCWVRNQAFDLSAAGDLEEFLGRHPSMRHRLGFEELILPWQSASASIVQTLMASRLGRIPALIEYQSITSDMPTKRVVCPHTFVVDHLIMRFRAYCRKAAAFRDFRVSRVRSASLINDQGWVDGAADREWFEFVEVRIAPHPDLTPSQAMITMDEIGLPAFGGTVRIRKAILLYLLDGLGLLEAVQAGHGRPDKFARYVCENPGELMLFLPKRA</sequence>
<feature type="domain" description="DNA-binding transcriptional repressor CapW winged helix-turn-helix" evidence="3">
    <location>
        <begin position="2"/>
        <end position="65"/>
    </location>
</feature>
<dbReference type="AlphaFoldDB" id="A0A0H1R942"/>
<dbReference type="Pfam" id="PF26107">
    <property type="entry name" value="BrxR_CTD"/>
    <property type="match status" value="1"/>
</dbReference>
<evidence type="ECO:0000259" key="3">
    <source>
        <dbReference type="Pfam" id="PF26109"/>
    </source>
</evidence>
<dbReference type="InterPro" id="IPR059020">
    <property type="entry name" value="CapW_CTD"/>
</dbReference>
<evidence type="ECO:0000259" key="1">
    <source>
        <dbReference type="Pfam" id="PF13280"/>
    </source>
</evidence>
<reference evidence="4 5" key="1">
    <citation type="submission" date="2015-05" db="EMBL/GenBank/DDBJ databases">
        <title>Draft genome sequence of Microvirga vignae strain BR3299, a novel nitrogen fixing bacteria isolated from Brazil semi-aired region.</title>
        <authorList>
            <person name="Zilli J.E."/>
            <person name="Passos S.R."/>
            <person name="Leite J."/>
            <person name="Baldani J.I."/>
            <person name="Xavier G.R."/>
            <person name="Rumjaneck N.G."/>
            <person name="Simoes-Araujo J.L."/>
        </authorList>
    </citation>
    <scope>NUCLEOTIDE SEQUENCE [LARGE SCALE GENOMIC DNA]</scope>
    <source>
        <strain evidence="4 5">BR3299</strain>
    </source>
</reference>